<evidence type="ECO:0000313" key="2">
    <source>
        <dbReference type="Proteomes" id="UP001156641"/>
    </source>
</evidence>
<organism evidence="1 2">
    <name type="scientific">Acidocella aquatica</name>
    <dbReference type="NCBI Taxonomy" id="1922313"/>
    <lineage>
        <taxon>Bacteria</taxon>
        <taxon>Pseudomonadati</taxon>
        <taxon>Pseudomonadota</taxon>
        <taxon>Alphaproteobacteria</taxon>
        <taxon>Acetobacterales</taxon>
        <taxon>Acidocellaceae</taxon>
        <taxon>Acidocella</taxon>
    </lineage>
</organism>
<name>A0ABQ6A346_9PROT</name>
<comment type="caution">
    <text evidence="1">The sequence shown here is derived from an EMBL/GenBank/DDBJ whole genome shotgun (WGS) entry which is preliminary data.</text>
</comment>
<dbReference type="EMBL" id="BSOS01000042">
    <property type="protein sequence ID" value="GLR66910.1"/>
    <property type="molecule type" value="Genomic_DNA"/>
</dbReference>
<dbReference type="RefSeq" id="WP_284257614.1">
    <property type="nucleotide sequence ID" value="NZ_BSOS01000042.1"/>
</dbReference>
<gene>
    <name evidence="1" type="ORF">GCM10010909_15900</name>
</gene>
<sequence>MLPRAIAAALQLPKLDAADFTDTKFDTAEVKAKFGNNLLRFIAEDFPKTLWTKAFYRRLSMIFSNIAHYNEHGFWETWFETTADQIEFLLNIAQYPCWGDPAFTYSDVETIIGKRVKTCGVIAWKQKLLVEERKKKDLAQLARLKEIYEPETVAPLSLLQVAASSDMTQTDLFS</sequence>
<keyword evidence="2" id="KW-1185">Reference proteome</keyword>
<proteinExistence type="predicted"/>
<evidence type="ECO:0000313" key="1">
    <source>
        <dbReference type="EMBL" id="GLR66910.1"/>
    </source>
</evidence>
<protein>
    <submittedName>
        <fullName evidence="1">Uncharacterized protein</fullName>
    </submittedName>
</protein>
<dbReference type="Proteomes" id="UP001156641">
    <property type="component" value="Unassembled WGS sequence"/>
</dbReference>
<reference evidence="2" key="1">
    <citation type="journal article" date="2019" name="Int. J. Syst. Evol. Microbiol.">
        <title>The Global Catalogue of Microorganisms (GCM) 10K type strain sequencing project: providing services to taxonomists for standard genome sequencing and annotation.</title>
        <authorList>
            <consortium name="The Broad Institute Genomics Platform"/>
            <consortium name="The Broad Institute Genome Sequencing Center for Infectious Disease"/>
            <person name="Wu L."/>
            <person name="Ma J."/>
        </authorList>
    </citation>
    <scope>NUCLEOTIDE SEQUENCE [LARGE SCALE GENOMIC DNA]</scope>
    <source>
        <strain evidence="2">NBRC 112502</strain>
    </source>
</reference>
<accession>A0ABQ6A346</accession>